<sequence length="214" mass="24822">MNYTICKNFINLKWIDNNIADYYLNKQFMEYGTPLRLWWFDSIKDRVAKADQIHHTCPISYKIIKSIKKPDIPKIFQCNTLQIWASSIITIPSSKKEMSEITLYKDSDHVNFINGSHYSVFIAITDIIININVKKKPHPVLDDEYNNEFLEVFLAAGDAVFMDPEVLRGTKENNTGSHQILLNVFIRKENSSLNNEPDYGLTKEISNFQKSPII</sequence>
<evidence type="ECO:0000313" key="2">
    <source>
        <dbReference type="Proteomes" id="UP000615755"/>
    </source>
</evidence>
<dbReference type="EMBL" id="AQGV01000015">
    <property type="protein sequence ID" value="MBE0370759.1"/>
    <property type="molecule type" value="Genomic_DNA"/>
</dbReference>
<comment type="caution">
    <text evidence="1">The sequence shown here is derived from an EMBL/GenBank/DDBJ whole genome shotgun (WGS) entry which is preliminary data.</text>
</comment>
<evidence type="ECO:0000313" key="1">
    <source>
        <dbReference type="EMBL" id="MBE0370759.1"/>
    </source>
</evidence>
<accession>A0ABR9EK08</accession>
<organism evidence="1 2">
    <name type="scientific">Pseudoalteromonas aurantia 208</name>
    <dbReference type="NCBI Taxonomy" id="1314867"/>
    <lineage>
        <taxon>Bacteria</taxon>
        <taxon>Pseudomonadati</taxon>
        <taxon>Pseudomonadota</taxon>
        <taxon>Gammaproteobacteria</taxon>
        <taxon>Alteromonadales</taxon>
        <taxon>Pseudoalteromonadaceae</taxon>
        <taxon>Pseudoalteromonas</taxon>
    </lineage>
</organism>
<proteinExistence type="predicted"/>
<gene>
    <name evidence="1" type="ORF">PAUR_b0855</name>
</gene>
<reference evidence="1 2" key="1">
    <citation type="submission" date="2015-03" db="EMBL/GenBank/DDBJ databases">
        <title>Genome sequence of Pseudoalteromonas aurantia.</title>
        <authorList>
            <person name="Xie B.-B."/>
            <person name="Rong J.-C."/>
            <person name="Qin Q.-L."/>
            <person name="Zhang Y.-Z."/>
        </authorList>
    </citation>
    <scope>NUCLEOTIDE SEQUENCE [LARGE SCALE GENOMIC DNA]</scope>
    <source>
        <strain evidence="1 2">208</strain>
    </source>
</reference>
<keyword evidence="2" id="KW-1185">Reference proteome</keyword>
<name>A0ABR9EK08_9GAMM</name>
<dbReference type="Proteomes" id="UP000615755">
    <property type="component" value="Unassembled WGS sequence"/>
</dbReference>
<protein>
    <submittedName>
        <fullName evidence="1">Uncharacterized protein</fullName>
    </submittedName>
</protein>